<dbReference type="Proteomes" id="UP001162131">
    <property type="component" value="Unassembled WGS sequence"/>
</dbReference>
<sequence>MSRNPLHLKSLPRSYDRKTDRVHIDINAQKIRIHKKDIRHYHPETTRESYDQNFLQLSVIEPAEQNSNDLLDDSAIFEAYKILTPTTNKPNTENSVKTALSLKLGKCKMMPFLKPTWDKQDLKKLVKTLEKKETGRVLVSPLIFKQNCEQKSLWFHIQIKQRKVAQL</sequence>
<name>A0AAU9IB27_9CILI</name>
<gene>
    <name evidence="1" type="ORF">BSTOLATCC_MIC3942</name>
</gene>
<protein>
    <submittedName>
        <fullName evidence="1">Uncharacterized protein</fullName>
    </submittedName>
</protein>
<evidence type="ECO:0000313" key="1">
    <source>
        <dbReference type="EMBL" id="CAG9311656.1"/>
    </source>
</evidence>
<accession>A0AAU9IB27</accession>
<dbReference type="AlphaFoldDB" id="A0AAU9IB27"/>
<dbReference type="EMBL" id="CAJZBQ010000004">
    <property type="protein sequence ID" value="CAG9311656.1"/>
    <property type="molecule type" value="Genomic_DNA"/>
</dbReference>
<reference evidence="1" key="1">
    <citation type="submission" date="2021-09" db="EMBL/GenBank/DDBJ databases">
        <authorList>
            <consortium name="AG Swart"/>
            <person name="Singh M."/>
            <person name="Singh A."/>
            <person name="Seah K."/>
            <person name="Emmerich C."/>
        </authorList>
    </citation>
    <scope>NUCLEOTIDE SEQUENCE</scope>
    <source>
        <strain evidence="1">ATCC30299</strain>
    </source>
</reference>
<proteinExistence type="predicted"/>
<comment type="caution">
    <text evidence="1">The sequence shown here is derived from an EMBL/GenBank/DDBJ whole genome shotgun (WGS) entry which is preliminary data.</text>
</comment>
<keyword evidence="2" id="KW-1185">Reference proteome</keyword>
<organism evidence="1 2">
    <name type="scientific">Blepharisma stoltei</name>
    <dbReference type="NCBI Taxonomy" id="1481888"/>
    <lineage>
        <taxon>Eukaryota</taxon>
        <taxon>Sar</taxon>
        <taxon>Alveolata</taxon>
        <taxon>Ciliophora</taxon>
        <taxon>Postciliodesmatophora</taxon>
        <taxon>Heterotrichea</taxon>
        <taxon>Heterotrichida</taxon>
        <taxon>Blepharismidae</taxon>
        <taxon>Blepharisma</taxon>
    </lineage>
</organism>
<evidence type="ECO:0000313" key="2">
    <source>
        <dbReference type="Proteomes" id="UP001162131"/>
    </source>
</evidence>